<protein>
    <recommendedName>
        <fullName evidence="4">Lipoprotein</fullName>
    </recommendedName>
</protein>
<comment type="caution">
    <text evidence="2">The sequence shown here is derived from an EMBL/GenBank/DDBJ whole genome shotgun (WGS) entry which is preliminary data.</text>
</comment>
<accession>A0A562NS77</accession>
<keyword evidence="1" id="KW-0732">Signal</keyword>
<feature type="chain" id="PRO_5021760536" description="Lipoprotein" evidence="1">
    <location>
        <begin position="19"/>
        <end position="131"/>
    </location>
</feature>
<dbReference type="OrthoDB" id="7872744at2"/>
<evidence type="ECO:0008006" key="4">
    <source>
        <dbReference type="Google" id="ProtNLM"/>
    </source>
</evidence>
<feature type="signal peptide" evidence="1">
    <location>
        <begin position="1"/>
        <end position="18"/>
    </location>
</feature>
<dbReference type="Proteomes" id="UP000316225">
    <property type="component" value="Unassembled WGS sequence"/>
</dbReference>
<name>A0A562NS77_9RHOB</name>
<dbReference type="PROSITE" id="PS51257">
    <property type="entry name" value="PROKAR_LIPOPROTEIN"/>
    <property type="match status" value="1"/>
</dbReference>
<keyword evidence="3" id="KW-1185">Reference proteome</keyword>
<reference evidence="2 3" key="1">
    <citation type="journal article" date="2015" name="Stand. Genomic Sci.">
        <title>Genomic Encyclopedia of Bacterial and Archaeal Type Strains, Phase III: the genomes of soil and plant-associated and newly described type strains.</title>
        <authorList>
            <person name="Whitman W.B."/>
            <person name="Woyke T."/>
            <person name="Klenk H.P."/>
            <person name="Zhou Y."/>
            <person name="Lilburn T.G."/>
            <person name="Beck B.J."/>
            <person name="De Vos P."/>
            <person name="Vandamme P."/>
            <person name="Eisen J.A."/>
            <person name="Garrity G."/>
            <person name="Hugenholtz P."/>
            <person name="Kyrpides N.C."/>
        </authorList>
    </citation>
    <scope>NUCLEOTIDE SEQUENCE [LARGE SCALE GENOMIC DNA]</scope>
    <source>
        <strain evidence="2 3">CGMCC 1.5364</strain>
    </source>
</reference>
<dbReference type="EMBL" id="VLKU01000004">
    <property type="protein sequence ID" value="TWI35052.1"/>
    <property type="molecule type" value="Genomic_DNA"/>
</dbReference>
<sequence length="131" mass="14079">MKRMLISALVLLGLAACATDGEDYAKAIANSVSPSAELKANIVKDAQQIIYDPASIRDAEISNLATLSDGTQGICVRADSKNVSGVYVGVHNMGVKIENQKPDGAALEHPLCNRPDVKWNPFPELERMKSK</sequence>
<dbReference type="RefSeq" id="WP_145397260.1">
    <property type="nucleotide sequence ID" value="NZ_VLKU01000004.1"/>
</dbReference>
<dbReference type="AlphaFoldDB" id="A0A562NS77"/>
<evidence type="ECO:0000256" key="1">
    <source>
        <dbReference type="SAM" id="SignalP"/>
    </source>
</evidence>
<evidence type="ECO:0000313" key="2">
    <source>
        <dbReference type="EMBL" id="TWI35052.1"/>
    </source>
</evidence>
<organism evidence="2 3">
    <name type="scientific">Paracoccus sulfuroxidans</name>
    <dbReference type="NCBI Taxonomy" id="384678"/>
    <lineage>
        <taxon>Bacteria</taxon>
        <taxon>Pseudomonadati</taxon>
        <taxon>Pseudomonadota</taxon>
        <taxon>Alphaproteobacteria</taxon>
        <taxon>Rhodobacterales</taxon>
        <taxon>Paracoccaceae</taxon>
        <taxon>Paracoccus</taxon>
    </lineage>
</organism>
<gene>
    <name evidence="2" type="ORF">IQ24_01561</name>
</gene>
<evidence type="ECO:0000313" key="3">
    <source>
        <dbReference type="Proteomes" id="UP000316225"/>
    </source>
</evidence>
<proteinExistence type="predicted"/>